<evidence type="ECO:0000313" key="3">
    <source>
        <dbReference type="Proteomes" id="UP000265520"/>
    </source>
</evidence>
<feature type="non-terminal residue" evidence="2">
    <location>
        <position position="1"/>
    </location>
</feature>
<keyword evidence="3" id="KW-1185">Reference proteome</keyword>
<organism evidence="2 3">
    <name type="scientific">Trifolium medium</name>
    <dbReference type="NCBI Taxonomy" id="97028"/>
    <lineage>
        <taxon>Eukaryota</taxon>
        <taxon>Viridiplantae</taxon>
        <taxon>Streptophyta</taxon>
        <taxon>Embryophyta</taxon>
        <taxon>Tracheophyta</taxon>
        <taxon>Spermatophyta</taxon>
        <taxon>Magnoliopsida</taxon>
        <taxon>eudicotyledons</taxon>
        <taxon>Gunneridae</taxon>
        <taxon>Pentapetalae</taxon>
        <taxon>rosids</taxon>
        <taxon>fabids</taxon>
        <taxon>Fabales</taxon>
        <taxon>Fabaceae</taxon>
        <taxon>Papilionoideae</taxon>
        <taxon>50 kb inversion clade</taxon>
        <taxon>NPAAA clade</taxon>
        <taxon>Hologalegina</taxon>
        <taxon>IRL clade</taxon>
        <taxon>Trifolieae</taxon>
        <taxon>Trifolium</taxon>
    </lineage>
</organism>
<protein>
    <recommendedName>
        <fullName evidence="1">DUF3381 domain-containing protein</fullName>
    </recommendedName>
</protein>
<feature type="domain" description="DUF3381" evidence="1">
    <location>
        <begin position="1"/>
        <end position="21"/>
    </location>
</feature>
<sequence>VKALCEDLRVLGKQDFKHLLK</sequence>
<dbReference type="EMBL" id="LXQA010876543">
    <property type="protein sequence ID" value="MCI75171.1"/>
    <property type="molecule type" value="Genomic_DNA"/>
</dbReference>
<reference evidence="2 3" key="1">
    <citation type="journal article" date="2018" name="Front. Plant Sci.">
        <title>Red Clover (Trifolium pratense) and Zigzag Clover (T. medium) - A Picture of Genomic Similarities and Differences.</title>
        <authorList>
            <person name="Dluhosova J."/>
            <person name="Istvanek J."/>
            <person name="Nedelnik J."/>
            <person name="Repkova J."/>
        </authorList>
    </citation>
    <scope>NUCLEOTIDE SEQUENCE [LARGE SCALE GENOMIC DNA]</scope>
    <source>
        <strain evidence="3">cv. 10/8</strain>
        <tissue evidence="2">Leaf</tissue>
    </source>
</reference>
<comment type="caution">
    <text evidence="2">The sequence shown here is derived from an EMBL/GenBank/DDBJ whole genome shotgun (WGS) entry which is preliminary data.</text>
</comment>
<name>A0A392UNL7_9FABA</name>
<evidence type="ECO:0000259" key="1">
    <source>
        <dbReference type="Pfam" id="PF11861"/>
    </source>
</evidence>
<accession>A0A392UNL7</accession>
<proteinExistence type="predicted"/>
<dbReference type="Proteomes" id="UP000265520">
    <property type="component" value="Unassembled WGS sequence"/>
</dbReference>
<dbReference type="Pfam" id="PF11861">
    <property type="entry name" value="DUF3381"/>
    <property type="match status" value="1"/>
</dbReference>
<dbReference type="AlphaFoldDB" id="A0A392UNL7"/>
<dbReference type="InterPro" id="IPR024576">
    <property type="entry name" value="rRNA_MeTfrase_Spb1_DUF3381"/>
</dbReference>
<evidence type="ECO:0000313" key="2">
    <source>
        <dbReference type="EMBL" id="MCI75171.1"/>
    </source>
</evidence>